<feature type="binding site" evidence="10">
    <location>
        <position position="1482"/>
    </location>
    <ligand>
        <name>ATP</name>
        <dbReference type="ChEBI" id="CHEBI:30616"/>
    </ligand>
</feature>
<comment type="catalytic activity">
    <reaction evidence="8">
        <text>L-seryl-[protein] + ATP = O-phospho-L-seryl-[protein] + ADP + H(+)</text>
        <dbReference type="Rhea" id="RHEA:17989"/>
        <dbReference type="Rhea" id="RHEA-COMP:9863"/>
        <dbReference type="Rhea" id="RHEA-COMP:11604"/>
        <dbReference type="ChEBI" id="CHEBI:15378"/>
        <dbReference type="ChEBI" id="CHEBI:29999"/>
        <dbReference type="ChEBI" id="CHEBI:30616"/>
        <dbReference type="ChEBI" id="CHEBI:83421"/>
        <dbReference type="ChEBI" id="CHEBI:456216"/>
        <dbReference type="EC" id="2.7.11.1"/>
    </reaction>
</comment>
<dbReference type="SMART" id="SM00220">
    <property type="entry name" value="S_TKc"/>
    <property type="match status" value="2"/>
</dbReference>
<dbReference type="OrthoDB" id="2021138at2759"/>
<evidence type="ECO:0000259" key="14">
    <source>
        <dbReference type="PROSITE" id="PS50011"/>
    </source>
</evidence>
<feature type="chain" id="PRO_5003990244" evidence="13">
    <location>
        <begin position="34"/>
        <end position="1718"/>
    </location>
</feature>
<feature type="region of interest" description="Disordered" evidence="11">
    <location>
        <begin position="1070"/>
        <end position="1120"/>
    </location>
</feature>
<dbReference type="SUPFAM" id="SSF55073">
    <property type="entry name" value="Nucleotide cyclase"/>
    <property type="match status" value="1"/>
</dbReference>
<keyword evidence="3" id="KW-0808">Transferase</keyword>
<dbReference type="Gene3D" id="3.30.70.1230">
    <property type="entry name" value="Nucleotide cyclase"/>
    <property type="match status" value="1"/>
</dbReference>
<dbReference type="EMBL" id="KB008044">
    <property type="protein sequence ID" value="ELR14744.1"/>
    <property type="molecule type" value="Genomic_DNA"/>
</dbReference>
<feature type="domain" description="Protein kinase" evidence="14">
    <location>
        <begin position="808"/>
        <end position="1067"/>
    </location>
</feature>
<evidence type="ECO:0000256" key="3">
    <source>
        <dbReference type="ARBA" id="ARBA00022679"/>
    </source>
</evidence>
<sequence>MEKQRQQRHLPALGIAHLSVFLLLLLYAHSGESVDVWVGGDVSQEALWGEYAAGYLNHKASVHVSFEADIGINSLSVLAAGKVDLAILGAELTPDVTAPLADSAAGGYLFQLPFVGTAMVAAYNLPTLQSSDPPLTLNGETLARIYLGDIRFWNDSAIAALNSGLALANKLPSERILLSAYWDQALEVTQVFGEMMCAFSASFETAYNSVGRNLTLMPPAADGMTISESHEAQADFVSMTQYSLAYMDLTFATRANVTSASMVNREGQTVAPTTTAIRSAMEAMSDQIQEGSYTLNITNAPQAESWPMSYLLYATLSRNLTNPLSGCPTAKELLSIIFWSQTNPAALAVAEAHHYATLPIPLLRLLLNAINSIQCNGRQSFSTAAVMGVGTSLDIYSSWADEQSSRSEVFQYFRTNNDDAVTDMALGFTDFGGLDSELTAAQATGLPDVAVLPMVAHAVVPTHSVDVYAYGHIYFDLPTVADIYLGNIQWWNDSRILTMNAHLAEHIPSVPICVIYQTNPSVVTQVFTTVLARNVPQFAEQITPGMQVTFPNLHSCSIGIDGNIIDSFELPNAFGMWIMPDIIPSPWAAPTIVTNAAGNEASSQPARDIVSALLEYQDPLPADEAIFKLEGKEGNSWPFVVGSAVMFQTRPTTNCPSSAALLDWIWWTQSDITAMEMADNYGMAVASTNAAVKRRILNTLASVTCQGETTFSLAGCVFNGTFCSDRGTCSADGVCTCNAGFTGNYCELESSSSDSLSTAAVLGIVLGVLLPLFCLLLFLVPLIVVAVVLVILRANRRKSEWEINPDEIELGEPLGMGGFGCVYKARWRGTEVAVKMLPSHNPSKDMVNNFKDEIHVMMALRHPNVVLFMAASTKPEKMCLVMELMALGSLYDVLHNELIPELPFQLKVKLAYQAAKGMHFLHSSGIVHRDLKSLNLLLDNKWNVKVSDFGLTKFKQEIKTGKEGNEGLGSIPWTAPEVLNDQPDLDYVLADVYSFGIILWELLTRSNPYPGLAVAVAVIRDDARPKLPDEESLHVTPEYDELMRSCWHIDPSIRPTFLEIVTRLSSMAGEVSSSSQGGSSSSASTFTSTNAGKAARQRRRAGSRASVDGSLSSSSAGHSAGSSVFNYPMMTASATTRLRGTTTNTNSFGAITARVPAPSGEVAIVFSDVTSAASLWEFNPEAMKDATLAHNQLLRSLLAKHRGYQVRSTRERNTGEGSFCMVFQDPLAAVHWCADAQRALLEVEWPAALLGHPGAAEEWGDTDDRIMYKGLRVRMGVHVGEPRMAKDPTTRKMDYYGPSVNAAAHITAMAHGGQVVVSEPLRSALELKDRPHLLDLGRFEMNDAPSGTAHLYECKVVGLEGRFFGGVSGRRGGGGGADTGSPRAGDDDESLDGESSGASAVVQTAVGDGLTNNEDRFLTSANLCRWVIDFSEVKTGKQARTLDRERGMSGMQGMCSYVLRIGMGSYGVVYKGTWKGVDVAVKRFIKQNLDERRLLEFRAEMAFLSELHHPNIVLFIGACVRMPNLCIVTEFVRQGCLKGILLNRSVKLAWSQRLRMLKSAALGVNYLHSLTPVIIHRDLKPSNLLVDENWNVKIADFGFARIKEENATMTRCGTPCWTAPEVIRGEKYTEKADVYSFGVIMWEMLTRKQPFAGRNFMGVSLDVLEGRRPQMPSDCPESFRKMIERCWHAKDSKRPAMDELLGFFDSLIGENSRGLDAV</sequence>
<evidence type="ECO:0000256" key="1">
    <source>
        <dbReference type="ARBA" id="ARBA00004167"/>
    </source>
</evidence>
<evidence type="ECO:0000256" key="10">
    <source>
        <dbReference type="PROSITE-ProRule" id="PRU10141"/>
    </source>
</evidence>
<dbReference type="InterPro" id="IPR008271">
    <property type="entry name" value="Ser/Thr_kinase_AS"/>
</dbReference>
<dbReference type="PANTHER" id="PTHR44329:SF298">
    <property type="entry name" value="MIXED LINEAGE KINASE DOMAIN-LIKE PROTEIN"/>
    <property type="match status" value="1"/>
</dbReference>
<feature type="signal peptide" evidence="13">
    <location>
        <begin position="1"/>
        <end position="33"/>
    </location>
</feature>
<keyword evidence="4 10" id="KW-0547">Nucleotide-binding</keyword>
<evidence type="ECO:0000259" key="16">
    <source>
        <dbReference type="PROSITE" id="PS50125"/>
    </source>
</evidence>
<evidence type="ECO:0000313" key="17">
    <source>
        <dbReference type="EMBL" id="ELR14744.1"/>
    </source>
</evidence>
<dbReference type="PROSITE" id="PS00022">
    <property type="entry name" value="EGF_1"/>
    <property type="match status" value="1"/>
</dbReference>
<evidence type="ECO:0000256" key="11">
    <source>
        <dbReference type="SAM" id="MobiDB-lite"/>
    </source>
</evidence>
<dbReference type="PROSITE" id="PS01186">
    <property type="entry name" value="EGF_2"/>
    <property type="match status" value="1"/>
</dbReference>
<feature type="disulfide bond" evidence="9">
    <location>
        <begin position="737"/>
        <end position="746"/>
    </location>
</feature>
<keyword evidence="13" id="KW-0732">Signal</keyword>
<dbReference type="STRING" id="1257118.L8GNV3"/>
<keyword evidence="9" id="KW-0245">EGF-like domain</keyword>
<dbReference type="InterPro" id="IPR000719">
    <property type="entry name" value="Prot_kinase_dom"/>
</dbReference>
<evidence type="ECO:0000256" key="2">
    <source>
        <dbReference type="ARBA" id="ARBA00022527"/>
    </source>
</evidence>
<comment type="catalytic activity">
    <reaction evidence="7">
        <text>L-threonyl-[protein] + ATP = O-phospho-L-threonyl-[protein] + ADP + H(+)</text>
        <dbReference type="Rhea" id="RHEA:46608"/>
        <dbReference type="Rhea" id="RHEA-COMP:11060"/>
        <dbReference type="Rhea" id="RHEA-COMP:11605"/>
        <dbReference type="ChEBI" id="CHEBI:15378"/>
        <dbReference type="ChEBI" id="CHEBI:30013"/>
        <dbReference type="ChEBI" id="CHEBI:30616"/>
        <dbReference type="ChEBI" id="CHEBI:61977"/>
        <dbReference type="ChEBI" id="CHEBI:456216"/>
        <dbReference type="EC" id="2.7.11.1"/>
    </reaction>
</comment>
<dbReference type="Proteomes" id="UP000011083">
    <property type="component" value="Unassembled WGS sequence"/>
</dbReference>
<dbReference type="InterPro" id="IPR001245">
    <property type="entry name" value="Ser-Thr/Tyr_kinase_cat_dom"/>
</dbReference>
<dbReference type="InterPro" id="IPR029787">
    <property type="entry name" value="Nucleotide_cyclase"/>
</dbReference>
<comment type="caution">
    <text evidence="9">Lacks conserved residue(s) required for the propagation of feature annotation.</text>
</comment>
<dbReference type="SUPFAM" id="SSF56112">
    <property type="entry name" value="Protein kinase-like (PK-like)"/>
    <property type="match status" value="2"/>
</dbReference>
<organism evidence="17 18">
    <name type="scientific">Acanthamoeba castellanii (strain ATCC 30010 / Neff)</name>
    <dbReference type="NCBI Taxonomy" id="1257118"/>
    <lineage>
        <taxon>Eukaryota</taxon>
        <taxon>Amoebozoa</taxon>
        <taxon>Discosea</taxon>
        <taxon>Longamoebia</taxon>
        <taxon>Centramoebida</taxon>
        <taxon>Acanthamoebidae</taxon>
        <taxon>Acanthamoeba</taxon>
    </lineage>
</organism>
<feature type="region of interest" description="Disordered" evidence="11">
    <location>
        <begin position="1370"/>
        <end position="1397"/>
    </location>
</feature>
<dbReference type="GO" id="GO:0035556">
    <property type="term" value="P:intracellular signal transduction"/>
    <property type="evidence" value="ECO:0007669"/>
    <property type="project" value="InterPro"/>
</dbReference>
<keyword evidence="12" id="KW-0812">Transmembrane</keyword>
<keyword evidence="6 10" id="KW-0067">ATP-binding</keyword>
<dbReference type="GO" id="GO:0016020">
    <property type="term" value="C:membrane"/>
    <property type="evidence" value="ECO:0007669"/>
    <property type="project" value="UniProtKB-SubCell"/>
</dbReference>
<evidence type="ECO:0000256" key="4">
    <source>
        <dbReference type="ARBA" id="ARBA00022741"/>
    </source>
</evidence>
<keyword evidence="12" id="KW-0472">Membrane</keyword>
<dbReference type="GO" id="GO:0009190">
    <property type="term" value="P:cyclic nucleotide biosynthetic process"/>
    <property type="evidence" value="ECO:0007669"/>
    <property type="project" value="InterPro"/>
</dbReference>
<accession>L8GNV3</accession>
<dbReference type="FunFam" id="3.30.200.20:FF:000180">
    <property type="entry name" value="serine/threonine-protein kinase STY46-like"/>
    <property type="match status" value="1"/>
</dbReference>
<dbReference type="VEuPathDB" id="AmoebaDB:ACA1_390810"/>
<dbReference type="PROSITE" id="PS00107">
    <property type="entry name" value="PROTEIN_KINASE_ATP"/>
    <property type="match status" value="2"/>
</dbReference>
<evidence type="ECO:0000256" key="12">
    <source>
        <dbReference type="SAM" id="Phobius"/>
    </source>
</evidence>
<dbReference type="Pfam" id="PF07714">
    <property type="entry name" value="PK_Tyr_Ser-Thr"/>
    <property type="match status" value="2"/>
</dbReference>
<dbReference type="GO" id="GO:0004674">
    <property type="term" value="F:protein serine/threonine kinase activity"/>
    <property type="evidence" value="ECO:0007669"/>
    <property type="project" value="UniProtKB-KW"/>
</dbReference>
<dbReference type="KEGG" id="acan:ACA1_390810"/>
<dbReference type="InterPro" id="IPR001054">
    <property type="entry name" value="A/G_cyclase"/>
</dbReference>
<feature type="domain" description="Guanylate cyclase" evidence="16">
    <location>
        <begin position="1163"/>
        <end position="1307"/>
    </location>
</feature>
<evidence type="ECO:0000259" key="15">
    <source>
        <dbReference type="PROSITE" id="PS50026"/>
    </source>
</evidence>
<dbReference type="InterPro" id="IPR011009">
    <property type="entry name" value="Kinase-like_dom_sf"/>
</dbReference>
<evidence type="ECO:0000256" key="9">
    <source>
        <dbReference type="PROSITE-ProRule" id="PRU00076"/>
    </source>
</evidence>
<dbReference type="SUPFAM" id="SSF53850">
    <property type="entry name" value="Periplasmic binding protein-like II"/>
    <property type="match status" value="2"/>
</dbReference>
<evidence type="ECO:0000256" key="8">
    <source>
        <dbReference type="ARBA" id="ARBA00048679"/>
    </source>
</evidence>
<dbReference type="InterPro" id="IPR017441">
    <property type="entry name" value="Protein_kinase_ATP_BS"/>
</dbReference>
<comment type="subcellular location">
    <subcellularLocation>
        <location evidence="1">Membrane</location>
        <topology evidence="1">Single-pass membrane protein</topology>
    </subcellularLocation>
</comment>
<protein>
    <submittedName>
        <fullName evidence="17">Serine/threonine protein kinase, putative</fullName>
    </submittedName>
</protein>
<dbReference type="InterPro" id="IPR000742">
    <property type="entry name" value="EGF"/>
</dbReference>
<evidence type="ECO:0000256" key="5">
    <source>
        <dbReference type="ARBA" id="ARBA00022777"/>
    </source>
</evidence>
<dbReference type="Gene3D" id="3.30.200.20">
    <property type="entry name" value="Phosphorylase Kinase, domain 1"/>
    <property type="match status" value="1"/>
</dbReference>
<dbReference type="PROSITE" id="PS00108">
    <property type="entry name" value="PROTEIN_KINASE_ST"/>
    <property type="match status" value="2"/>
</dbReference>
<keyword evidence="9" id="KW-1015">Disulfide bond</keyword>
<feature type="domain" description="EGF-like" evidence="15">
    <location>
        <begin position="712"/>
        <end position="747"/>
    </location>
</feature>
<feature type="binding site" evidence="10">
    <location>
        <position position="835"/>
    </location>
    <ligand>
        <name>ATP</name>
        <dbReference type="ChEBI" id="CHEBI:30616"/>
    </ligand>
</feature>
<reference evidence="17 18" key="1">
    <citation type="journal article" date="2013" name="Genome Biol.">
        <title>Genome of Acanthamoeba castellanii highlights extensive lateral gene transfer and early evolution of tyrosine kinase signaling.</title>
        <authorList>
            <person name="Clarke M."/>
            <person name="Lohan A.J."/>
            <person name="Liu B."/>
            <person name="Lagkouvardos I."/>
            <person name="Roy S."/>
            <person name="Zafar N."/>
            <person name="Bertelli C."/>
            <person name="Schilde C."/>
            <person name="Kianianmomeni A."/>
            <person name="Burglin T.R."/>
            <person name="Frech C."/>
            <person name="Turcotte B."/>
            <person name="Kopec K.O."/>
            <person name="Synnott J.M."/>
            <person name="Choo C."/>
            <person name="Paponov I."/>
            <person name="Finkler A."/>
            <person name="Soon Heng Tan C."/>
            <person name="Hutchins A.P."/>
            <person name="Weinmeier T."/>
            <person name="Rattei T."/>
            <person name="Chu J.S."/>
            <person name="Gimenez G."/>
            <person name="Irimia M."/>
            <person name="Rigden D.J."/>
            <person name="Fitzpatrick D.A."/>
            <person name="Lorenzo-Morales J."/>
            <person name="Bateman A."/>
            <person name="Chiu C.H."/>
            <person name="Tang P."/>
            <person name="Hegemann P."/>
            <person name="Fromm H."/>
            <person name="Raoult D."/>
            <person name="Greub G."/>
            <person name="Miranda-Saavedra D."/>
            <person name="Chen N."/>
            <person name="Nash P."/>
            <person name="Ginger M.L."/>
            <person name="Horn M."/>
            <person name="Schaap P."/>
            <person name="Caler L."/>
            <person name="Loftus B."/>
        </authorList>
    </citation>
    <scope>NUCLEOTIDE SEQUENCE [LARGE SCALE GENOMIC DNA]</scope>
    <source>
        <strain evidence="17 18">Neff</strain>
    </source>
</reference>
<dbReference type="Gene3D" id="1.10.510.10">
    <property type="entry name" value="Transferase(Phosphotransferase) domain 1"/>
    <property type="match status" value="2"/>
</dbReference>
<dbReference type="CDD" id="cd07302">
    <property type="entry name" value="CHD"/>
    <property type="match status" value="1"/>
</dbReference>
<keyword evidence="2 17" id="KW-0723">Serine/threonine-protein kinase</keyword>
<keyword evidence="5 17" id="KW-0418">Kinase</keyword>
<gene>
    <name evidence="17" type="ORF">ACA1_390810</name>
</gene>
<dbReference type="Pfam" id="PF00211">
    <property type="entry name" value="Guanylate_cyc"/>
    <property type="match status" value="1"/>
</dbReference>
<evidence type="ECO:0000256" key="7">
    <source>
        <dbReference type="ARBA" id="ARBA00047899"/>
    </source>
</evidence>
<dbReference type="Gene3D" id="2.10.25.10">
    <property type="entry name" value="Laminin"/>
    <property type="match status" value="1"/>
</dbReference>
<dbReference type="InterPro" id="IPR051681">
    <property type="entry name" value="Ser/Thr_Kinases-Pseudokinases"/>
</dbReference>
<dbReference type="PROSITE" id="PS50011">
    <property type="entry name" value="PROTEIN_KINASE_DOM"/>
    <property type="match status" value="2"/>
</dbReference>
<keyword evidence="18" id="KW-1185">Reference proteome</keyword>
<dbReference type="GeneID" id="14915378"/>
<feature type="compositionally biased region" description="Low complexity" evidence="11">
    <location>
        <begin position="1103"/>
        <end position="1120"/>
    </location>
</feature>
<keyword evidence="12" id="KW-1133">Transmembrane helix</keyword>
<feature type="domain" description="Protein kinase" evidence="14">
    <location>
        <begin position="1455"/>
        <end position="1708"/>
    </location>
</feature>
<dbReference type="PANTHER" id="PTHR44329">
    <property type="entry name" value="SERINE/THREONINE-PROTEIN KINASE TNNI3K-RELATED"/>
    <property type="match status" value="1"/>
</dbReference>
<name>L8GNV3_ACACF</name>
<evidence type="ECO:0000313" key="18">
    <source>
        <dbReference type="Proteomes" id="UP000011083"/>
    </source>
</evidence>
<dbReference type="FunFam" id="3.30.200.20:FF:000034">
    <property type="entry name" value="Kinase suppressor of Ras 1"/>
    <property type="match status" value="1"/>
</dbReference>
<feature type="compositionally biased region" description="Low complexity" evidence="11">
    <location>
        <begin position="1072"/>
        <end position="1094"/>
    </location>
</feature>
<evidence type="ECO:0000256" key="6">
    <source>
        <dbReference type="ARBA" id="ARBA00022840"/>
    </source>
</evidence>
<dbReference type="SMART" id="SM00044">
    <property type="entry name" value="CYCc"/>
    <property type="match status" value="1"/>
</dbReference>
<dbReference type="PROSITE" id="PS50125">
    <property type="entry name" value="GUANYLATE_CYCLASE_2"/>
    <property type="match status" value="1"/>
</dbReference>
<dbReference type="PROSITE" id="PS50026">
    <property type="entry name" value="EGF_3"/>
    <property type="match status" value="1"/>
</dbReference>
<feature type="transmembrane region" description="Helical" evidence="12">
    <location>
        <begin position="759"/>
        <end position="792"/>
    </location>
</feature>
<dbReference type="GO" id="GO:0005524">
    <property type="term" value="F:ATP binding"/>
    <property type="evidence" value="ECO:0007669"/>
    <property type="project" value="UniProtKB-UniRule"/>
</dbReference>
<proteinExistence type="predicted"/>
<evidence type="ECO:0000256" key="13">
    <source>
        <dbReference type="SAM" id="SignalP"/>
    </source>
</evidence>
<dbReference type="RefSeq" id="XP_004336757.1">
    <property type="nucleotide sequence ID" value="XM_004336709.1"/>
</dbReference>
<dbReference type="Gene3D" id="3.40.190.10">
    <property type="entry name" value="Periplasmic binding protein-like II"/>
    <property type="match status" value="4"/>
</dbReference>
<dbReference type="PRINTS" id="PR00109">
    <property type="entry name" value="TYRKINASE"/>
</dbReference>
<dbReference type="CDD" id="cd13999">
    <property type="entry name" value="STKc_MAP3K-like"/>
    <property type="match status" value="2"/>
</dbReference>